<evidence type="ECO:0000313" key="1">
    <source>
        <dbReference type="EMBL" id="PPK84692.1"/>
    </source>
</evidence>
<proteinExistence type="predicted"/>
<accession>A0A2S6I156</accession>
<dbReference type="AlphaFoldDB" id="A0A2S6I156"/>
<dbReference type="EMBL" id="PTJC01000007">
    <property type="protein sequence ID" value="PPK84692.1"/>
    <property type="molecule type" value="Genomic_DNA"/>
</dbReference>
<dbReference type="CDD" id="cd00719">
    <property type="entry name" value="GIY-YIG_SF"/>
    <property type="match status" value="1"/>
</dbReference>
<dbReference type="OrthoDB" id="6926156at2"/>
<organism evidence="1 2">
    <name type="scientific">Neolewinella xylanilytica</name>
    <dbReference type="NCBI Taxonomy" id="1514080"/>
    <lineage>
        <taxon>Bacteria</taxon>
        <taxon>Pseudomonadati</taxon>
        <taxon>Bacteroidota</taxon>
        <taxon>Saprospiria</taxon>
        <taxon>Saprospirales</taxon>
        <taxon>Lewinellaceae</taxon>
        <taxon>Neolewinella</taxon>
    </lineage>
</organism>
<dbReference type="Proteomes" id="UP000237662">
    <property type="component" value="Unassembled WGS sequence"/>
</dbReference>
<keyword evidence="2" id="KW-1185">Reference proteome</keyword>
<sequence length="202" mass="23126">MTPEELKKLVDTSDRIATECLEQLAKKKAPQLKDFHTLVKSSDGKLVKSFQPITLSRLKHGAFNAKNNQDRKKNNTISGIYVFGENTSEGVRPVYVGRSRDIFSRFKQHGHGGDHYQSSLAYLIAFDGMSEEDHVNLAETMKETNSRSKRASMSDERLQAAMAEVREFRVYIYPEPNDYKQYFCEVAVAGLLRAKWNKFKTH</sequence>
<evidence type="ECO:0000313" key="2">
    <source>
        <dbReference type="Proteomes" id="UP000237662"/>
    </source>
</evidence>
<protein>
    <recommendedName>
        <fullName evidence="3">GIY-YIG domain-containing protein</fullName>
    </recommendedName>
</protein>
<evidence type="ECO:0008006" key="3">
    <source>
        <dbReference type="Google" id="ProtNLM"/>
    </source>
</evidence>
<reference evidence="1 2" key="1">
    <citation type="submission" date="2018-02" db="EMBL/GenBank/DDBJ databases">
        <title>Genomic Encyclopedia of Archaeal and Bacterial Type Strains, Phase II (KMG-II): from individual species to whole genera.</title>
        <authorList>
            <person name="Goeker M."/>
        </authorList>
    </citation>
    <scope>NUCLEOTIDE SEQUENCE [LARGE SCALE GENOMIC DNA]</scope>
    <source>
        <strain evidence="1 2">DSM 29526</strain>
    </source>
</reference>
<dbReference type="RefSeq" id="WP_104421411.1">
    <property type="nucleotide sequence ID" value="NZ_PTJC01000007.1"/>
</dbReference>
<gene>
    <name evidence="1" type="ORF">CLV84_3854</name>
</gene>
<name>A0A2S6I156_9BACT</name>
<comment type="caution">
    <text evidence="1">The sequence shown here is derived from an EMBL/GenBank/DDBJ whole genome shotgun (WGS) entry which is preliminary data.</text>
</comment>